<evidence type="ECO:0000313" key="3">
    <source>
        <dbReference type="Proteomes" id="UP000525987"/>
    </source>
</evidence>
<dbReference type="AlphaFoldDB" id="A0A7W5G775"/>
<proteinExistence type="predicted"/>
<evidence type="ECO:0000259" key="1">
    <source>
        <dbReference type="Pfam" id="PF08861"/>
    </source>
</evidence>
<dbReference type="Proteomes" id="UP000525987">
    <property type="component" value="Unassembled WGS sequence"/>
</dbReference>
<keyword evidence="3" id="KW-1185">Reference proteome</keyword>
<organism evidence="2 3">
    <name type="scientific">Halomonas organivorans</name>
    <dbReference type="NCBI Taxonomy" id="257772"/>
    <lineage>
        <taxon>Bacteria</taxon>
        <taxon>Pseudomonadati</taxon>
        <taxon>Pseudomonadota</taxon>
        <taxon>Gammaproteobacteria</taxon>
        <taxon>Oceanospirillales</taxon>
        <taxon>Halomonadaceae</taxon>
        <taxon>Halomonas</taxon>
    </lineage>
</organism>
<comment type="caution">
    <text evidence="2">The sequence shown here is derived from an EMBL/GenBank/DDBJ whole genome shotgun (WGS) entry which is preliminary data.</text>
</comment>
<dbReference type="RefSeq" id="WP_183388585.1">
    <property type="nucleotide sequence ID" value="NZ_JACHXM010000018.1"/>
</dbReference>
<feature type="domain" description="DUF1828" evidence="1">
    <location>
        <begin position="31"/>
        <end position="117"/>
    </location>
</feature>
<dbReference type="Pfam" id="PF08861">
    <property type="entry name" value="DUF1828"/>
    <property type="match status" value="1"/>
</dbReference>
<protein>
    <recommendedName>
        <fullName evidence="1">DUF1828 domain-containing protein</fullName>
    </recommendedName>
</protein>
<sequence length="250" mass="28536">MECTEFFKASGWRCTPIKASKGTPCLYVSLPVTFATGHPCDIYVFEEPGGRLRLSDDGDTLSHFHRIGYALEDKRRWKGLISLANEYGFELTEHGELTAVFPRERLGSHVDRLLQLYSALIAWEREHYTEGDQDFSLTEEVERLLHFLEPSREVIRSPTLSTPSGEVRFDLRWGSTYVDALRPNAQSINSRLRKVLMLQSDEDTPDMLFVIDDRSSRLKAEAERDVLGRMTHATLLSDLQHRAAGTLPLH</sequence>
<dbReference type="InterPro" id="IPR014960">
    <property type="entry name" value="DUF1828"/>
</dbReference>
<accession>A0A7W5G775</accession>
<name>A0A7W5G775_9GAMM</name>
<gene>
    <name evidence="2" type="ORF">FHR96_003108</name>
</gene>
<reference evidence="2 3" key="1">
    <citation type="submission" date="2020-08" db="EMBL/GenBank/DDBJ databases">
        <title>Genomic Encyclopedia of Type Strains, Phase III (KMG-III): the genomes of soil and plant-associated and newly described type strains.</title>
        <authorList>
            <person name="Whitman W."/>
        </authorList>
    </citation>
    <scope>NUCLEOTIDE SEQUENCE [LARGE SCALE GENOMIC DNA]</scope>
    <source>
        <strain evidence="2 3">CECT 5995</strain>
    </source>
</reference>
<evidence type="ECO:0000313" key="2">
    <source>
        <dbReference type="EMBL" id="MBB3142221.1"/>
    </source>
</evidence>
<dbReference type="EMBL" id="JACHXM010000018">
    <property type="protein sequence ID" value="MBB3142221.1"/>
    <property type="molecule type" value="Genomic_DNA"/>
</dbReference>